<gene>
    <name evidence="3" type="ORF">Dfulv_25265</name>
</gene>
<protein>
    <submittedName>
        <fullName evidence="3">DUF4158 domain-containing protein</fullName>
    </submittedName>
</protein>
<sequence>MLERFFFLDDADPDLVAKRRGDHNRLGFALQLVTVRHLGRFLEDPLDVPTVIVDYVASQVGVADPSCVKAYLERAKTKLEHHRRHVPAYRPARLRRRTVDGACTQRRHVPGGRRRGAGADP</sequence>
<dbReference type="InterPro" id="IPR025296">
    <property type="entry name" value="DUF4158"/>
</dbReference>
<proteinExistence type="predicted"/>
<feature type="domain" description="DUF4158" evidence="2">
    <location>
        <begin position="2"/>
        <end position="84"/>
    </location>
</feature>
<evidence type="ECO:0000313" key="4">
    <source>
        <dbReference type="Proteomes" id="UP001059617"/>
    </source>
</evidence>
<dbReference type="RefSeq" id="WP_259855661.1">
    <property type="nucleotide sequence ID" value="NZ_CP073720.1"/>
</dbReference>
<keyword evidence="4" id="KW-1185">Reference proteome</keyword>
<accession>A0ABY5VNZ7</accession>
<evidence type="ECO:0000256" key="1">
    <source>
        <dbReference type="SAM" id="MobiDB-lite"/>
    </source>
</evidence>
<name>A0ABY5VNZ7_9ACTN</name>
<dbReference type="Pfam" id="PF13700">
    <property type="entry name" value="DUF4158"/>
    <property type="match status" value="1"/>
</dbReference>
<reference evidence="3" key="2">
    <citation type="submission" date="2022-09" db="EMBL/GenBank/DDBJ databases">
        <title>Biosynthetic gene clusters of Dactylosporangioum fulvum.</title>
        <authorList>
            <person name="Caradec T."/>
        </authorList>
    </citation>
    <scope>NUCLEOTIDE SEQUENCE</scope>
    <source>
        <strain evidence="3">NRRL B-16292</strain>
    </source>
</reference>
<organism evidence="3 4">
    <name type="scientific">Dactylosporangium fulvum</name>
    <dbReference type="NCBI Taxonomy" id="53359"/>
    <lineage>
        <taxon>Bacteria</taxon>
        <taxon>Bacillati</taxon>
        <taxon>Actinomycetota</taxon>
        <taxon>Actinomycetes</taxon>
        <taxon>Micromonosporales</taxon>
        <taxon>Micromonosporaceae</taxon>
        <taxon>Dactylosporangium</taxon>
    </lineage>
</organism>
<dbReference type="Proteomes" id="UP001059617">
    <property type="component" value="Chromosome"/>
</dbReference>
<dbReference type="EMBL" id="CP073720">
    <property type="protein sequence ID" value="UWP78496.1"/>
    <property type="molecule type" value="Genomic_DNA"/>
</dbReference>
<feature type="compositionally biased region" description="Basic residues" evidence="1">
    <location>
        <begin position="105"/>
        <end position="121"/>
    </location>
</feature>
<evidence type="ECO:0000259" key="2">
    <source>
        <dbReference type="Pfam" id="PF13700"/>
    </source>
</evidence>
<feature type="region of interest" description="Disordered" evidence="1">
    <location>
        <begin position="97"/>
        <end position="121"/>
    </location>
</feature>
<evidence type="ECO:0000313" key="3">
    <source>
        <dbReference type="EMBL" id="UWP78496.1"/>
    </source>
</evidence>
<reference evidence="3" key="1">
    <citation type="submission" date="2021-04" db="EMBL/GenBank/DDBJ databases">
        <authorList>
            <person name="Hartkoorn R.C."/>
            <person name="Beaudoing E."/>
            <person name="Hot D."/>
        </authorList>
    </citation>
    <scope>NUCLEOTIDE SEQUENCE</scope>
    <source>
        <strain evidence="3">NRRL B-16292</strain>
    </source>
</reference>